<evidence type="ECO:0000313" key="2">
    <source>
        <dbReference type="Proteomes" id="UP000886501"/>
    </source>
</evidence>
<proteinExistence type="predicted"/>
<dbReference type="EMBL" id="MU117966">
    <property type="protein sequence ID" value="KAF9652914.1"/>
    <property type="molecule type" value="Genomic_DNA"/>
</dbReference>
<name>A0ACB6ZTZ2_THEGA</name>
<dbReference type="Proteomes" id="UP000886501">
    <property type="component" value="Unassembled WGS sequence"/>
</dbReference>
<protein>
    <submittedName>
        <fullName evidence="1">Uncharacterized protein</fullName>
    </submittedName>
</protein>
<gene>
    <name evidence="1" type="ORF">BDM02DRAFT_3108561</name>
</gene>
<reference evidence="1" key="2">
    <citation type="journal article" date="2020" name="Nat. Commun.">
        <title>Large-scale genome sequencing of mycorrhizal fungi provides insights into the early evolution of symbiotic traits.</title>
        <authorList>
            <person name="Miyauchi S."/>
            <person name="Kiss E."/>
            <person name="Kuo A."/>
            <person name="Drula E."/>
            <person name="Kohler A."/>
            <person name="Sanchez-Garcia M."/>
            <person name="Morin E."/>
            <person name="Andreopoulos B."/>
            <person name="Barry K.W."/>
            <person name="Bonito G."/>
            <person name="Buee M."/>
            <person name="Carver A."/>
            <person name="Chen C."/>
            <person name="Cichocki N."/>
            <person name="Clum A."/>
            <person name="Culley D."/>
            <person name="Crous P.W."/>
            <person name="Fauchery L."/>
            <person name="Girlanda M."/>
            <person name="Hayes R.D."/>
            <person name="Keri Z."/>
            <person name="LaButti K."/>
            <person name="Lipzen A."/>
            <person name="Lombard V."/>
            <person name="Magnuson J."/>
            <person name="Maillard F."/>
            <person name="Murat C."/>
            <person name="Nolan M."/>
            <person name="Ohm R.A."/>
            <person name="Pangilinan J."/>
            <person name="Pereira M.F."/>
            <person name="Perotto S."/>
            <person name="Peter M."/>
            <person name="Pfister S."/>
            <person name="Riley R."/>
            <person name="Sitrit Y."/>
            <person name="Stielow J.B."/>
            <person name="Szollosi G."/>
            <person name="Zifcakova L."/>
            <person name="Stursova M."/>
            <person name="Spatafora J.W."/>
            <person name="Tedersoo L."/>
            <person name="Vaario L.M."/>
            <person name="Yamada A."/>
            <person name="Yan M."/>
            <person name="Wang P."/>
            <person name="Xu J."/>
            <person name="Bruns T."/>
            <person name="Baldrian P."/>
            <person name="Vilgalys R."/>
            <person name="Dunand C."/>
            <person name="Henrissat B."/>
            <person name="Grigoriev I.V."/>
            <person name="Hibbett D."/>
            <person name="Nagy L.G."/>
            <person name="Martin F.M."/>
        </authorList>
    </citation>
    <scope>NUCLEOTIDE SEQUENCE</scope>
    <source>
        <strain evidence="1">P2</strain>
    </source>
</reference>
<evidence type="ECO:0000313" key="1">
    <source>
        <dbReference type="EMBL" id="KAF9652914.1"/>
    </source>
</evidence>
<accession>A0ACB6ZTZ2</accession>
<reference evidence="1" key="1">
    <citation type="submission" date="2019-10" db="EMBL/GenBank/DDBJ databases">
        <authorList>
            <consortium name="DOE Joint Genome Institute"/>
            <person name="Kuo A."/>
            <person name="Miyauchi S."/>
            <person name="Kiss E."/>
            <person name="Drula E."/>
            <person name="Kohler A."/>
            <person name="Sanchez-Garcia M."/>
            <person name="Andreopoulos B."/>
            <person name="Barry K.W."/>
            <person name="Bonito G."/>
            <person name="Buee M."/>
            <person name="Carver A."/>
            <person name="Chen C."/>
            <person name="Cichocki N."/>
            <person name="Clum A."/>
            <person name="Culley D."/>
            <person name="Crous P.W."/>
            <person name="Fauchery L."/>
            <person name="Girlanda M."/>
            <person name="Hayes R."/>
            <person name="Keri Z."/>
            <person name="Labutti K."/>
            <person name="Lipzen A."/>
            <person name="Lombard V."/>
            <person name="Magnuson J."/>
            <person name="Maillard F."/>
            <person name="Morin E."/>
            <person name="Murat C."/>
            <person name="Nolan M."/>
            <person name="Ohm R."/>
            <person name="Pangilinan J."/>
            <person name="Pereira M."/>
            <person name="Perotto S."/>
            <person name="Peter M."/>
            <person name="Riley R."/>
            <person name="Sitrit Y."/>
            <person name="Stielow B."/>
            <person name="Szollosi G."/>
            <person name="Zifcakova L."/>
            <person name="Stursova M."/>
            <person name="Spatafora J.W."/>
            <person name="Tedersoo L."/>
            <person name="Vaario L.-M."/>
            <person name="Yamada A."/>
            <person name="Yan M."/>
            <person name="Wang P."/>
            <person name="Xu J."/>
            <person name="Bruns T."/>
            <person name="Baldrian P."/>
            <person name="Vilgalys R."/>
            <person name="Henrissat B."/>
            <person name="Grigoriev I.V."/>
            <person name="Hibbett D."/>
            <person name="Nagy L.G."/>
            <person name="Martin F.M."/>
        </authorList>
    </citation>
    <scope>NUCLEOTIDE SEQUENCE</scope>
    <source>
        <strain evidence="1">P2</strain>
    </source>
</reference>
<comment type="caution">
    <text evidence="1">The sequence shown here is derived from an EMBL/GenBank/DDBJ whole genome shotgun (WGS) entry which is preliminary data.</text>
</comment>
<sequence length="55" mass="6016">MWVGCGFGCILLGILPSLVGFLTTTMDDSEYTHPSRRHAILSRPRYCSQGGNRGS</sequence>
<keyword evidence="2" id="KW-1185">Reference proteome</keyword>
<organism evidence="1 2">
    <name type="scientific">Thelephora ganbajun</name>
    <name type="common">Ganba fungus</name>
    <dbReference type="NCBI Taxonomy" id="370292"/>
    <lineage>
        <taxon>Eukaryota</taxon>
        <taxon>Fungi</taxon>
        <taxon>Dikarya</taxon>
        <taxon>Basidiomycota</taxon>
        <taxon>Agaricomycotina</taxon>
        <taxon>Agaricomycetes</taxon>
        <taxon>Thelephorales</taxon>
        <taxon>Thelephoraceae</taxon>
        <taxon>Thelephora</taxon>
    </lineage>
</organism>